<dbReference type="NCBIfam" id="NF033563">
    <property type="entry name" value="transpos_IS30"/>
    <property type="match status" value="1"/>
</dbReference>
<dbReference type="Proteomes" id="UP000562464">
    <property type="component" value="Unassembled WGS sequence"/>
</dbReference>
<evidence type="ECO:0000313" key="2">
    <source>
        <dbReference type="Proteomes" id="UP000562464"/>
    </source>
</evidence>
<dbReference type="EMBL" id="JACHHV010000011">
    <property type="protein sequence ID" value="MBB5887980.1"/>
    <property type="molecule type" value="Genomic_DNA"/>
</dbReference>
<dbReference type="InterPro" id="IPR051917">
    <property type="entry name" value="Transposase-Integrase"/>
</dbReference>
<reference evidence="1 2" key="1">
    <citation type="submission" date="2020-08" db="EMBL/GenBank/DDBJ databases">
        <title>Genomic Encyclopedia of Type Strains, Phase IV (KMG-IV): sequencing the most valuable type-strain genomes for metagenomic binning, comparative biology and taxonomic classification.</title>
        <authorList>
            <person name="Goeker M."/>
        </authorList>
    </citation>
    <scope>NUCLEOTIDE SEQUENCE [LARGE SCALE GENOMIC DNA]</scope>
    <source>
        <strain evidence="1 2">DSM 14925</strain>
    </source>
</reference>
<gene>
    <name evidence="1" type="ORF">HNQ37_000870</name>
</gene>
<dbReference type="InterPro" id="IPR012337">
    <property type="entry name" value="RNaseH-like_sf"/>
</dbReference>
<dbReference type="SUPFAM" id="SSF53098">
    <property type="entry name" value="Ribonuclease H-like"/>
    <property type="match status" value="1"/>
</dbReference>
<dbReference type="GO" id="GO:0003676">
    <property type="term" value="F:nucleic acid binding"/>
    <property type="evidence" value="ECO:0007669"/>
    <property type="project" value="InterPro"/>
</dbReference>
<dbReference type="GO" id="GO:0005829">
    <property type="term" value="C:cytosol"/>
    <property type="evidence" value="ECO:0007669"/>
    <property type="project" value="TreeGrafter"/>
</dbReference>
<dbReference type="InterPro" id="IPR036397">
    <property type="entry name" value="RNaseH_sf"/>
</dbReference>
<dbReference type="GO" id="GO:0004803">
    <property type="term" value="F:transposase activity"/>
    <property type="evidence" value="ECO:0007669"/>
    <property type="project" value="TreeGrafter"/>
</dbReference>
<dbReference type="PANTHER" id="PTHR10948">
    <property type="entry name" value="TRANSPOSASE"/>
    <property type="match status" value="1"/>
</dbReference>
<proteinExistence type="predicted"/>
<organism evidence="1 2">
    <name type="scientific">Lactovum miscens</name>
    <dbReference type="NCBI Taxonomy" id="190387"/>
    <lineage>
        <taxon>Bacteria</taxon>
        <taxon>Bacillati</taxon>
        <taxon>Bacillota</taxon>
        <taxon>Bacilli</taxon>
        <taxon>Lactobacillales</taxon>
        <taxon>Streptococcaceae</taxon>
        <taxon>Lactovum</taxon>
    </lineage>
</organism>
<name>A0A841C9W4_9LACT</name>
<comment type="caution">
    <text evidence="1">The sequence shown here is derived from an EMBL/GenBank/DDBJ whole genome shotgun (WGS) entry which is preliminary data.</text>
</comment>
<keyword evidence="2" id="KW-1185">Reference proteome</keyword>
<dbReference type="PANTHER" id="PTHR10948:SF23">
    <property type="entry name" value="TRANSPOSASE INSI FOR INSERTION SEQUENCE ELEMENT IS30A-RELATED"/>
    <property type="match status" value="1"/>
</dbReference>
<sequence>MINQREEFGNYEIDTVLLTKAKEECLLTLTERKTRSELIRLIPDKSAQSVNMELKIIQQTITFKSLTSDNGREFACLREAVTCSVHYCHNLCKL</sequence>
<dbReference type="GO" id="GO:0032196">
    <property type="term" value="P:transposition"/>
    <property type="evidence" value="ECO:0007669"/>
    <property type="project" value="TreeGrafter"/>
</dbReference>
<evidence type="ECO:0000313" key="1">
    <source>
        <dbReference type="EMBL" id="MBB5887980.1"/>
    </source>
</evidence>
<accession>A0A841C9W4</accession>
<dbReference type="Gene3D" id="3.30.420.10">
    <property type="entry name" value="Ribonuclease H-like superfamily/Ribonuclease H"/>
    <property type="match status" value="1"/>
</dbReference>
<dbReference type="AlphaFoldDB" id="A0A841C9W4"/>
<dbReference type="InterPro" id="IPR053392">
    <property type="entry name" value="Transposase_IS30-like"/>
</dbReference>
<protein>
    <submittedName>
        <fullName evidence="1">IS30 family transposase</fullName>
    </submittedName>
</protein>